<reference evidence="1 2" key="1">
    <citation type="submission" date="2018-03" db="EMBL/GenBank/DDBJ databases">
        <title>Genomic Encyclopedia of Archaeal and Bacterial Type Strains, Phase II (KMG-II): from individual species to whole genera.</title>
        <authorList>
            <person name="Goeker M."/>
        </authorList>
    </citation>
    <scope>NUCLEOTIDE SEQUENCE [LARGE SCALE GENOMIC DNA]</scope>
    <source>
        <strain evidence="1 2">DSM 24859</strain>
    </source>
</reference>
<name>A0A2P8HU73_CHINA</name>
<gene>
    <name evidence="1" type="ORF">CLV51_1011099</name>
</gene>
<dbReference type="Proteomes" id="UP000240971">
    <property type="component" value="Unassembled WGS sequence"/>
</dbReference>
<sequence length="294" mass="31338">MKSYFSTNRVLAWTIGSVVVATLFFACKKQVTTDTAPNNESDNTTFTAAAHEVKVSGIYSDLFQTVSTVAVSQGVARQGSSSKDMAANPSCPSAELDITSNTWPKHLKVDFGPSCADAFGTYRSGVWNITLDGPLRKAGSTFTVSLSNYKVDGIPVEGTVTIRILSYNTTDGIQFSSEVTGGRVSFSDSLIVDYVSKRTFKQIEGGATPDIPSNAGFSVDGTATLTYEKGAPAGTVITFTTLTSLIKRWSCGHIVQGQLKIDFNNISGVIDYGDGKCDSIATIKIGDKVKEIKL</sequence>
<keyword evidence="2" id="KW-1185">Reference proteome</keyword>
<accession>A0A2P8HU73</accession>
<evidence type="ECO:0008006" key="3">
    <source>
        <dbReference type="Google" id="ProtNLM"/>
    </source>
</evidence>
<protein>
    <recommendedName>
        <fullName evidence="3">Lipoprotein</fullName>
    </recommendedName>
</protein>
<dbReference type="RefSeq" id="WP_106526973.1">
    <property type="nucleotide sequence ID" value="NZ_PYAW01000001.1"/>
</dbReference>
<evidence type="ECO:0000313" key="2">
    <source>
        <dbReference type="Proteomes" id="UP000240971"/>
    </source>
</evidence>
<dbReference type="OrthoDB" id="1114031at2"/>
<dbReference type="PROSITE" id="PS51257">
    <property type="entry name" value="PROKAR_LIPOPROTEIN"/>
    <property type="match status" value="1"/>
</dbReference>
<dbReference type="AlphaFoldDB" id="A0A2P8HU73"/>
<comment type="caution">
    <text evidence="1">The sequence shown here is derived from an EMBL/GenBank/DDBJ whole genome shotgun (WGS) entry which is preliminary data.</text>
</comment>
<evidence type="ECO:0000313" key="1">
    <source>
        <dbReference type="EMBL" id="PSL49763.1"/>
    </source>
</evidence>
<dbReference type="EMBL" id="PYAW01000001">
    <property type="protein sequence ID" value="PSL49763.1"/>
    <property type="molecule type" value="Genomic_DNA"/>
</dbReference>
<proteinExistence type="predicted"/>
<organism evidence="1 2">
    <name type="scientific">Chitinophaga niastensis</name>
    <dbReference type="NCBI Taxonomy" id="536980"/>
    <lineage>
        <taxon>Bacteria</taxon>
        <taxon>Pseudomonadati</taxon>
        <taxon>Bacteroidota</taxon>
        <taxon>Chitinophagia</taxon>
        <taxon>Chitinophagales</taxon>
        <taxon>Chitinophagaceae</taxon>
        <taxon>Chitinophaga</taxon>
    </lineage>
</organism>